<dbReference type="HOGENOM" id="CLU_3383471_0_0_5"/>
<dbReference type="Proteomes" id="UP000014411">
    <property type="component" value="Unassembled WGS sequence"/>
</dbReference>
<gene>
    <name evidence="1" type="ORF">RGCCGE502_29333</name>
</gene>
<name>S3I577_9HYPH</name>
<keyword evidence="2" id="KW-1185">Reference proteome</keyword>
<accession>S3I577</accession>
<comment type="caution">
    <text evidence="1">The sequence shown here is derived from an EMBL/GenBank/DDBJ whole genome shotgun (WGS) entry which is preliminary data.</text>
</comment>
<protein>
    <submittedName>
        <fullName evidence="1">Uncharacterized protein</fullName>
    </submittedName>
</protein>
<reference evidence="1 2" key="1">
    <citation type="journal article" date="2012" name="J. Bacteriol.">
        <title>Genome sequence of Rhizobium grahamii CCGE502, a broad-host-range symbiont with low nodulation competitiveness in Phaseolus vulgaris.</title>
        <authorList>
            <person name="Althabegoiti M.J."/>
            <person name="Lozano L."/>
            <person name="Torres-Tejerizo G."/>
            <person name="Ormeno-Orrillo E."/>
            <person name="Rogel M.A."/>
            <person name="Gonzalez V."/>
            <person name="Martinez-Romero E."/>
        </authorList>
    </citation>
    <scope>NUCLEOTIDE SEQUENCE [LARGE SCALE GENOMIC DNA]</scope>
    <source>
        <strain evidence="1 2">CCGE 502</strain>
        <plasmid evidence="1">pRg502b</plasmid>
    </source>
</reference>
<evidence type="ECO:0000313" key="1">
    <source>
        <dbReference type="EMBL" id="EPE94693.1"/>
    </source>
</evidence>
<dbReference type="AlphaFoldDB" id="S3I577"/>
<evidence type="ECO:0000313" key="2">
    <source>
        <dbReference type="Proteomes" id="UP000014411"/>
    </source>
</evidence>
<sequence length="33" mass="3467">MRRALRIVALQIAANAGDDAAAVIGKILDCSNR</sequence>
<proteinExistence type="predicted"/>
<organism evidence="1 2">
    <name type="scientific">Rhizobium grahamii CCGE 502</name>
    <dbReference type="NCBI Taxonomy" id="990285"/>
    <lineage>
        <taxon>Bacteria</taxon>
        <taxon>Pseudomonadati</taxon>
        <taxon>Pseudomonadota</taxon>
        <taxon>Alphaproteobacteria</taxon>
        <taxon>Hyphomicrobiales</taxon>
        <taxon>Rhizobiaceae</taxon>
        <taxon>Rhizobium/Agrobacterium group</taxon>
        <taxon>Rhizobium</taxon>
    </lineage>
</organism>
<dbReference type="EMBL" id="AEYE02000035">
    <property type="protein sequence ID" value="EPE94693.1"/>
    <property type="molecule type" value="Genomic_DNA"/>
</dbReference>
<keyword evidence="1" id="KW-0614">Plasmid</keyword>
<geneLocation type="plasmid" evidence="1">
    <name>pRg502b</name>
</geneLocation>